<sequence>MMNNFQESKYSSCSSIKEYKKNVTVGLRTECQSSIKCEMYDFTNSNTSTATLIVEDKEIYCHKEVLSVWSKVFKIMFSGDFLESCTNKVSLTDKKYSDVIMLLQTMYPPSTPIDESNVHILLPLIDEYQITCLRMQCENYFLNIKPSMDLLIIAQTYRYDQLLNQCIEFCRCLTLSELFSNPNTSIVHSKILNKILMGRVTNVDIELEMVDKLLSENRFGFVDTFADSYSNFCYTCQNITLFDECLTCFRNYKRNVVEKYSEIKSSLKKVL</sequence>
<reference evidence="2 3" key="1">
    <citation type="submission" date="2016-04" db="EMBL/GenBank/DDBJ databases">
        <title>The genome of Intoshia linei affirms orthonectids as highly simplified spiralians.</title>
        <authorList>
            <person name="Mikhailov K.V."/>
            <person name="Slusarev G.S."/>
            <person name="Nikitin M.A."/>
            <person name="Logacheva M.D."/>
            <person name="Penin A."/>
            <person name="Aleoshin V."/>
            <person name="Panchin Y.V."/>
        </authorList>
    </citation>
    <scope>NUCLEOTIDE SEQUENCE [LARGE SCALE GENOMIC DNA]</scope>
    <source>
        <strain evidence="2">Intl2013</strain>
        <tissue evidence="2">Whole animal</tissue>
    </source>
</reference>
<accession>A0A177AVL4</accession>
<organism evidence="2 3">
    <name type="scientific">Intoshia linei</name>
    <dbReference type="NCBI Taxonomy" id="1819745"/>
    <lineage>
        <taxon>Eukaryota</taxon>
        <taxon>Metazoa</taxon>
        <taxon>Spiralia</taxon>
        <taxon>Lophotrochozoa</taxon>
        <taxon>Mesozoa</taxon>
        <taxon>Orthonectida</taxon>
        <taxon>Rhopaluridae</taxon>
        <taxon>Intoshia</taxon>
    </lineage>
</organism>
<comment type="caution">
    <text evidence="2">The sequence shown here is derived from an EMBL/GenBank/DDBJ whole genome shotgun (WGS) entry which is preliminary data.</text>
</comment>
<evidence type="ECO:0000259" key="1">
    <source>
        <dbReference type="PROSITE" id="PS50097"/>
    </source>
</evidence>
<dbReference type="PROSITE" id="PS50097">
    <property type="entry name" value="BTB"/>
    <property type="match status" value="1"/>
</dbReference>
<dbReference type="Proteomes" id="UP000078046">
    <property type="component" value="Unassembled WGS sequence"/>
</dbReference>
<dbReference type="Pfam" id="PF00651">
    <property type="entry name" value="BTB"/>
    <property type="match status" value="1"/>
</dbReference>
<dbReference type="EMBL" id="LWCA01001374">
    <property type="protein sequence ID" value="OAF65254.1"/>
    <property type="molecule type" value="Genomic_DNA"/>
</dbReference>
<dbReference type="SUPFAM" id="SSF54695">
    <property type="entry name" value="POZ domain"/>
    <property type="match status" value="1"/>
</dbReference>
<dbReference type="SMART" id="SM00225">
    <property type="entry name" value="BTB"/>
    <property type="match status" value="1"/>
</dbReference>
<evidence type="ECO:0000313" key="3">
    <source>
        <dbReference type="Proteomes" id="UP000078046"/>
    </source>
</evidence>
<protein>
    <recommendedName>
        <fullName evidence="1">BTB domain-containing protein</fullName>
    </recommendedName>
</protein>
<keyword evidence="3" id="KW-1185">Reference proteome</keyword>
<feature type="domain" description="BTB" evidence="1">
    <location>
        <begin position="48"/>
        <end position="115"/>
    </location>
</feature>
<proteinExistence type="predicted"/>
<dbReference type="InterPro" id="IPR000210">
    <property type="entry name" value="BTB/POZ_dom"/>
</dbReference>
<dbReference type="CDD" id="cd18186">
    <property type="entry name" value="BTB_POZ_ZBTB_KLHL-like"/>
    <property type="match status" value="1"/>
</dbReference>
<dbReference type="Gene3D" id="3.30.710.10">
    <property type="entry name" value="Potassium Channel Kv1.1, Chain A"/>
    <property type="match status" value="1"/>
</dbReference>
<dbReference type="OrthoDB" id="409824at2759"/>
<dbReference type="PANTHER" id="PTHR22744:SF17">
    <property type="entry name" value="BTB DOMAIN-CONTAINING PROTEIN"/>
    <property type="match status" value="1"/>
</dbReference>
<dbReference type="InterPro" id="IPR011333">
    <property type="entry name" value="SKP1/BTB/POZ_sf"/>
</dbReference>
<name>A0A177AVL4_9BILA</name>
<evidence type="ECO:0000313" key="2">
    <source>
        <dbReference type="EMBL" id="OAF65254.1"/>
    </source>
</evidence>
<dbReference type="PANTHER" id="PTHR22744">
    <property type="entry name" value="HELIX LOOP HELIX PROTEIN 21-RELATED"/>
    <property type="match status" value="1"/>
</dbReference>
<gene>
    <name evidence="2" type="ORF">A3Q56_07009</name>
</gene>
<dbReference type="AlphaFoldDB" id="A0A177AVL4"/>